<dbReference type="Proteomes" id="UP000319837">
    <property type="component" value="Unassembled WGS sequence"/>
</dbReference>
<dbReference type="AlphaFoldDB" id="A0A553SMB2"/>
<protein>
    <submittedName>
        <fullName evidence="2">Uncharacterized protein</fullName>
    </submittedName>
</protein>
<gene>
    <name evidence="2" type="ORF">CEQ21_22245</name>
</gene>
<keyword evidence="1" id="KW-0732">Signal</keyword>
<feature type="signal peptide" evidence="1">
    <location>
        <begin position="1"/>
        <end position="25"/>
    </location>
</feature>
<accession>A0A553SMB2</accession>
<evidence type="ECO:0000313" key="3">
    <source>
        <dbReference type="Proteomes" id="UP000319837"/>
    </source>
</evidence>
<organism evidence="2 3">
    <name type="scientific">Niallia circulans</name>
    <name type="common">Bacillus circulans</name>
    <dbReference type="NCBI Taxonomy" id="1397"/>
    <lineage>
        <taxon>Bacteria</taxon>
        <taxon>Bacillati</taxon>
        <taxon>Bacillota</taxon>
        <taxon>Bacilli</taxon>
        <taxon>Bacillales</taxon>
        <taxon>Bacillaceae</taxon>
        <taxon>Niallia</taxon>
    </lineage>
</organism>
<evidence type="ECO:0000256" key="1">
    <source>
        <dbReference type="SAM" id="SignalP"/>
    </source>
</evidence>
<name>A0A553SMB2_NIACI</name>
<sequence>MKKHRTASLLATITIFLVFTVPAHADDGESAETYMPIIEKQVNEFDENEEVAIYKAKKGNETKPTKRLVMINGINVRELQLQKQP</sequence>
<reference evidence="3" key="1">
    <citation type="submission" date="2018-10" db="EMBL/GenBank/DDBJ databases">
        <title>FDA dAtabase for Regulatory Grade micrObial Sequences (FDA-ARGOS): Supporting development and validation of Infectious Disease Dx tests.</title>
        <authorList>
            <person name="Minogue T."/>
            <person name="Wolcott M."/>
            <person name="Wasieloski L."/>
            <person name="Aguilar W."/>
            <person name="Moore D."/>
            <person name="Tallon L."/>
            <person name="Sadzewicz L."/>
            <person name="Sengamalay N."/>
            <person name="Ott S."/>
            <person name="Godinez A."/>
            <person name="Nagaraj S."/>
            <person name="Vavikolanu K."/>
            <person name="Vyas G."/>
            <person name="Nadendla S."/>
            <person name="George J."/>
            <person name="Sichtig H."/>
        </authorList>
    </citation>
    <scope>NUCLEOTIDE SEQUENCE [LARGE SCALE GENOMIC DNA]</scope>
    <source>
        <strain evidence="3">FDAARGOS_343</strain>
    </source>
</reference>
<dbReference type="EMBL" id="RIBP01000004">
    <property type="protein sequence ID" value="TRZ38133.1"/>
    <property type="molecule type" value="Genomic_DNA"/>
</dbReference>
<dbReference type="RefSeq" id="WP_185766403.1">
    <property type="nucleotide sequence ID" value="NZ_RIBP01000004.1"/>
</dbReference>
<feature type="chain" id="PRO_5021829378" evidence="1">
    <location>
        <begin position="26"/>
        <end position="85"/>
    </location>
</feature>
<comment type="caution">
    <text evidence="2">The sequence shown here is derived from an EMBL/GenBank/DDBJ whole genome shotgun (WGS) entry which is preliminary data.</text>
</comment>
<evidence type="ECO:0000313" key="2">
    <source>
        <dbReference type="EMBL" id="TRZ38133.1"/>
    </source>
</evidence>
<proteinExistence type="predicted"/>